<dbReference type="InterPro" id="IPR029787">
    <property type="entry name" value="Nucleotide_cyclase"/>
</dbReference>
<dbReference type="InterPro" id="IPR043128">
    <property type="entry name" value="Rev_trsase/Diguanyl_cyclase"/>
</dbReference>
<dbReference type="NCBIfam" id="TIGR00254">
    <property type="entry name" value="GGDEF"/>
    <property type="match status" value="1"/>
</dbReference>
<reference evidence="3 4" key="1">
    <citation type="submission" date="2020-01" db="EMBL/GenBank/DDBJ databases">
        <title>Jiella pacifica sp. nov.</title>
        <authorList>
            <person name="Xue Z."/>
            <person name="Zhu S."/>
            <person name="Chen J."/>
            <person name="Yang J."/>
        </authorList>
    </citation>
    <scope>NUCLEOTIDE SEQUENCE [LARGE SCALE GENOMIC DNA]</scope>
    <source>
        <strain evidence="3 4">40Bstr34</strain>
    </source>
</reference>
<feature type="domain" description="EAL" evidence="1">
    <location>
        <begin position="330"/>
        <end position="585"/>
    </location>
</feature>
<dbReference type="SUPFAM" id="SSF141868">
    <property type="entry name" value="EAL domain-like"/>
    <property type="match status" value="1"/>
</dbReference>
<name>A0A6N9T1Y0_9HYPH</name>
<dbReference type="CDD" id="cd01948">
    <property type="entry name" value="EAL"/>
    <property type="match status" value="1"/>
</dbReference>
<dbReference type="SUPFAM" id="SSF55781">
    <property type="entry name" value="GAF domain-like"/>
    <property type="match status" value="1"/>
</dbReference>
<dbReference type="Pfam" id="PF00563">
    <property type="entry name" value="EAL"/>
    <property type="match status" value="1"/>
</dbReference>
<organism evidence="3 4">
    <name type="scientific">Jiella pacifica</name>
    <dbReference type="NCBI Taxonomy" id="2696469"/>
    <lineage>
        <taxon>Bacteria</taxon>
        <taxon>Pseudomonadati</taxon>
        <taxon>Pseudomonadota</taxon>
        <taxon>Alphaproteobacteria</taxon>
        <taxon>Hyphomicrobiales</taxon>
        <taxon>Aurantimonadaceae</taxon>
        <taxon>Jiella</taxon>
    </lineage>
</organism>
<dbReference type="PANTHER" id="PTHR33121">
    <property type="entry name" value="CYCLIC DI-GMP PHOSPHODIESTERASE PDEF"/>
    <property type="match status" value="1"/>
</dbReference>
<dbReference type="Gene3D" id="3.30.70.270">
    <property type="match status" value="1"/>
</dbReference>
<dbReference type="Proteomes" id="UP000469011">
    <property type="component" value="Unassembled WGS sequence"/>
</dbReference>
<keyword evidence="4" id="KW-1185">Reference proteome</keyword>
<dbReference type="AlphaFoldDB" id="A0A6N9T1Y0"/>
<evidence type="ECO:0000313" key="3">
    <source>
        <dbReference type="EMBL" id="NDW03038.1"/>
    </source>
</evidence>
<dbReference type="EMBL" id="JAAAMG010000001">
    <property type="protein sequence ID" value="NDW03038.1"/>
    <property type="molecule type" value="Genomic_DNA"/>
</dbReference>
<dbReference type="GO" id="GO:0071111">
    <property type="term" value="F:cyclic-guanylate-specific phosphodiesterase activity"/>
    <property type="evidence" value="ECO:0007669"/>
    <property type="project" value="InterPro"/>
</dbReference>
<dbReference type="PANTHER" id="PTHR33121:SF70">
    <property type="entry name" value="SIGNALING PROTEIN YKOW"/>
    <property type="match status" value="1"/>
</dbReference>
<dbReference type="SMART" id="SM00267">
    <property type="entry name" value="GGDEF"/>
    <property type="match status" value="1"/>
</dbReference>
<feature type="domain" description="GGDEF" evidence="2">
    <location>
        <begin position="189"/>
        <end position="321"/>
    </location>
</feature>
<dbReference type="SMART" id="SM00065">
    <property type="entry name" value="GAF"/>
    <property type="match status" value="1"/>
</dbReference>
<dbReference type="InterPro" id="IPR003018">
    <property type="entry name" value="GAF"/>
</dbReference>
<comment type="caution">
    <text evidence="3">The sequence shown here is derived from an EMBL/GenBank/DDBJ whole genome shotgun (WGS) entry which is preliminary data.</text>
</comment>
<accession>A0A6N9T1Y0</accession>
<dbReference type="SUPFAM" id="SSF55073">
    <property type="entry name" value="Nucleotide cyclase"/>
    <property type="match status" value="1"/>
</dbReference>
<dbReference type="Gene3D" id="3.20.20.450">
    <property type="entry name" value="EAL domain"/>
    <property type="match status" value="1"/>
</dbReference>
<dbReference type="InterPro" id="IPR029016">
    <property type="entry name" value="GAF-like_dom_sf"/>
</dbReference>
<gene>
    <name evidence="3" type="ORF">GTK09_01230</name>
</gene>
<proteinExistence type="predicted"/>
<dbReference type="PROSITE" id="PS50883">
    <property type="entry name" value="EAL"/>
    <property type="match status" value="1"/>
</dbReference>
<dbReference type="InterPro" id="IPR035919">
    <property type="entry name" value="EAL_sf"/>
</dbReference>
<evidence type="ECO:0000259" key="1">
    <source>
        <dbReference type="PROSITE" id="PS50883"/>
    </source>
</evidence>
<dbReference type="InterPro" id="IPR001633">
    <property type="entry name" value="EAL_dom"/>
</dbReference>
<evidence type="ECO:0000313" key="4">
    <source>
        <dbReference type="Proteomes" id="UP000469011"/>
    </source>
</evidence>
<dbReference type="CDD" id="cd01949">
    <property type="entry name" value="GGDEF"/>
    <property type="match status" value="1"/>
</dbReference>
<dbReference type="SMART" id="SM00052">
    <property type="entry name" value="EAL"/>
    <property type="match status" value="1"/>
</dbReference>
<dbReference type="Gene3D" id="3.30.450.40">
    <property type="match status" value="1"/>
</dbReference>
<evidence type="ECO:0000259" key="2">
    <source>
        <dbReference type="PROSITE" id="PS50887"/>
    </source>
</evidence>
<sequence>MNAIAHGVSFEYIADMLCRKAEQLSNDSVCTVIAIEADGRLRSVAAPSLPKHYCDAVDTLFVGPNVGSCGTAAYLAKPIQVTDIATDPLWESYKQLALPLGLRACWSMPIVRSDGTVAATFAFYSRQSRPATEVERAIVFTCMHLCKVAIAYGEMLKRNFDLSHFDQLTGLPNRRRFEETYAALSEAGGVFGLLMIDVDHLKMVNDTFGHAIGDSLIAEISRRLADLPDDAAAYRIGGDEFAVIVGRCSDHDALRRIAERTLEAMALPFEHQRHSLLPSVSIGGVVHGAGEDDPSHSRQNADFALYHAKETARGSFVFFEPSLRTSMMRRMETIRLVRDALDDGRILNYYQPVVRIDEGKISGLEVLARMRALDGTIVPAGEFLEAFSDRRLAVALTRRVAEQTAKDMAAWLSAGIAPERIAINLSGADFAEGGLDDRLDAIFRARGVPFERVTLEITETVVIEGGACRIGRAIKSLHNRGFNIALDDFGTGYASLTHLLMLPVDAIKIDKSFVARLSACEAGEAIVEALIGIADRIGLRIIAEGIESELQARRLIQHGCEYGQGYYFAPPADAERTAWLLRSRAPRAISSAQVAVPAG</sequence>
<dbReference type="InterPro" id="IPR000160">
    <property type="entry name" value="GGDEF_dom"/>
</dbReference>
<dbReference type="InterPro" id="IPR050706">
    <property type="entry name" value="Cyclic-di-GMP_PDE-like"/>
</dbReference>
<dbReference type="Pfam" id="PF13185">
    <property type="entry name" value="GAF_2"/>
    <property type="match status" value="1"/>
</dbReference>
<dbReference type="PROSITE" id="PS50887">
    <property type="entry name" value="GGDEF"/>
    <property type="match status" value="1"/>
</dbReference>
<protein>
    <submittedName>
        <fullName evidence="3">EAL domain-containing protein</fullName>
    </submittedName>
</protein>
<dbReference type="Pfam" id="PF00990">
    <property type="entry name" value="GGDEF"/>
    <property type="match status" value="1"/>
</dbReference>